<dbReference type="EMBL" id="PKPP01002831">
    <property type="protein sequence ID" value="PWA72865.1"/>
    <property type="molecule type" value="Genomic_DNA"/>
</dbReference>
<dbReference type="AlphaFoldDB" id="A0A2U1NH70"/>
<evidence type="ECO:0000313" key="3">
    <source>
        <dbReference type="Proteomes" id="UP000245207"/>
    </source>
</evidence>
<comment type="caution">
    <text evidence="2">The sequence shown here is derived from an EMBL/GenBank/DDBJ whole genome shotgun (WGS) entry which is preliminary data.</text>
</comment>
<reference evidence="2 3" key="1">
    <citation type="journal article" date="2018" name="Mol. Plant">
        <title>The genome of Artemisia annua provides insight into the evolution of Asteraceae family and artemisinin biosynthesis.</title>
        <authorList>
            <person name="Shen Q."/>
            <person name="Zhang L."/>
            <person name="Liao Z."/>
            <person name="Wang S."/>
            <person name="Yan T."/>
            <person name="Shi P."/>
            <person name="Liu M."/>
            <person name="Fu X."/>
            <person name="Pan Q."/>
            <person name="Wang Y."/>
            <person name="Lv Z."/>
            <person name="Lu X."/>
            <person name="Zhang F."/>
            <person name="Jiang W."/>
            <person name="Ma Y."/>
            <person name="Chen M."/>
            <person name="Hao X."/>
            <person name="Li L."/>
            <person name="Tang Y."/>
            <person name="Lv G."/>
            <person name="Zhou Y."/>
            <person name="Sun X."/>
            <person name="Brodelius P.E."/>
            <person name="Rose J.K.C."/>
            <person name="Tang K."/>
        </authorList>
    </citation>
    <scope>NUCLEOTIDE SEQUENCE [LARGE SCALE GENOMIC DNA]</scope>
    <source>
        <strain evidence="3">cv. Huhao1</strain>
        <tissue evidence="2">Leaf</tissue>
    </source>
</reference>
<feature type="domain" description="SNF2 N-terminal" evidence="1">
    <location>
        <begin position="125"/>
        <end position="155"/>
    </location>
</feature>
<dbReference type="InterPro" id="IPR038718">
    <property type="entry name" value="SNF2-like_sf"/>
</dbReference>
<dbReference type="STRING" id="35608.A0A2U1NH70"/>
<sequence length="155" mass="17920">MLSSKLLFCMYTGTADKSYSGWRPWEAWHGRQRQRATRQEKLRLQALKSDDQEAYMGMVEESKNERLTMLLGKTNDLLSRLGAVVRRQKDAKHDGQRQYNSVIHSIQKKVTEQPSILQGGELRQYQLEGLQWMMSLFNKNLNGILADEMGLGKTI</sequence>
<dbReference type="OrthoDB" id="1746400at2759"/>
<gene>
    <name evidence="2" type="ORF">CTI12_AA266380</name>
</gene>
<dbReference type="InterPro" id="IPR027417">
    <property type="entry name" value="P-loop_NTPase"/>
</dbReference>
<protein>
    <submittedName>
        <fullName evidence="2">SNF2-related, N-terminal domain-containing protein</fullName>
    </submittedName>
</protein>
<dbReference type="Gene3D" id="3.40.50.10810">
    <property type="entry name" value="Tandem AAA-ATPase domain"/>
    <property type="match status" value="1"/>
</dbReference>
<dbReference type="PANTHER" id="PTHR10799">
    <property type="entry name" value="SNF2/RAD54 HELICASE FAMILY"/>
    <property type="match status" value="1"/>
</dbReference>
<evidence type="ECO:0000259" key="1">
    <source>
        <dbReference type="Pfam" id="PF00176"/>
    </source>
</evidence>
<accession>A0A2U1NH70</accession>
<keyword evidence="3" id="KW-1185">Reference proteome</keyword>
<proteinExistence type="predicted"/>
<name>A0A2U1NH70_ARTAN</name>
<dbReference type="InterPro" id="IPR000330">
    <property type="entry name" value="SNF2_N"/>
</dbReference>
<evidence type="ECO:0000313" key="2">
    <source>
        <dbReference type="EMBL" id="PWA72865.1"/>
    </source>
</evidence>
<dbReference type="SUPFAM" id="SSF52540">
    <property type="entry name" value="P-loop containing nucleoside triphosphate hydrolases"/>
    <property type="match status" value="1"/>
</dbReference>
<organism evidence="2 3">
    <name type="scientific">Artemisia annua</name>
    <name type="common">Sweet wormwood</name>
    <dbReference type="NCBI Taxonomy" id="35608"/>
    <lineage>
        <taxon>Eukaryota</taxon>
        <taxon>Viridiplantae</taxon>
        <taxon>Streptophyta</taxon>
        <taxon>Embryophyta</taxon>
        <taxon>Tracheophyta</taxon>
        <taxon>Spermatophyta</taxon>
        <taxon>Magnoliopsida</taxon>
        <taxon>eudicotyledons</taxon>
        <taxon>Gunneridae</taxon>
        <taxon>Pentapetalae</taxon>
        <taxon>asterids</taxon>
        <taxon>campanulids</taxon>
        <taxon>Asterales</taxon>
        <taxon>Asteraceae</taxon>
        <taxon>Asteroideae</taxon>
        <taxon>Anthemideae</taxon>
        <taxon>Artemisiinae</taxon>
        <taxon>Artemisia</taxon>
    </lineage>
</organism>
<dbReference type="Pfam" id="PF00176">
    <property type="entry name" value="SNF2-rel_dom"/>
    <property type="match status" value="1"/>
</dbReference>
<dbReference type="Proteomes" id="UP000245207">
    <property type="component" value="Unassembled WGS sequence"/>
</dbReference>
<dbReference type="GO" id="GO:0005524">
    <property type="term" value="F:ATP binding"/>
    <property type="evidence" value="ECO:0007669"/>
    <property type="project" value="InterPro"/>
</dbReference>